<accession>A0A4W5QBK1</accession>
<dbReference type="Pfam" id="PF00041">
    <property type="entry name" value="fn3"/>
    <property type="match status" value="1"/>
</dbReference>
<feature type="domain" description="Fibronectin type-III" evidence="2">
    <location>
        <begin position="12"/>
        <end position="99"/>
    </location>
</feature>
<evidence type="ECO:0000256" key="1">
    <source>
        <dbReference type="ARBA" id="ARBA00022737"/>
    </source>
</evidence>
<dbReference type="FunFam" id="2.60.40.10:FF:000121">
    <property type="entry name" value="Collagen type XII alpha 1 chain"/>
    <property type="match status" value="1"/>
</dbReference>
<dbReference type="InterPro" id="IPR036116">
    <property type="entry name" value="FN3_sf"/>
</dbReference>
<evidence type="ECO:0000313" key="3">
    <source>
        <dbReference type="Ensembl" id="ENSHHUP00000073417.1"/>
    </source>
</evidence>
<dbReference type="InterPro" id="IPR013783">
    <property type="entry name" value="Ig-like_fold"/>
</dbReference>
<evidence type="ECO:0000259" key="2">
    <source>
        <dbReference type="PROSITE" id="PS50853"/>
    </source>
</evidence>
<protein>
    <recommendedName>
        <fullName evidence="2">Fibronectin type-III domain-containing protein</fullName>
    </recommendedName>
</protein>
<dbReference type="Gene3D" id="2.60.40.10">
    <property type="entry name" value="Immunoglobulins"/>
    <property type="match status" value="1"/>
</dbReference>
<name>A0A4W5QBK1_9TELE</name>
<dbReference type="Ensembl" id="ENSHHUT00000075834.1">
    <property type="protein sequence ID" value="ENSHHUP00000073417.1"/>
    <property type="gene ID" value="ENSHHUG00000043055.1"/>
</dbReference>
<reference evidence="3" key="3">
    <citation type="submission" date="2025-09" db="UniProtKB">
        <authorList>
            <consortium name="Ensembl"/>
        </authorList>
    </citation>
    <scope>IDENTIFICATION</scope>
</reference>
<reference evidence="3" key="2">
    <citation type="submission" date="2025-08" db="UniProtKB">
        <authorList>
            <consortium name="Ensembl"/>
        </authorList>
    </citation>
    <scope>IDENTIFICATION</scope>
</reference>
<keyword evidence="4" id="KW-1185">Reference proteome</keyword>
<dbReference type="Proteomes" id="UP000314982">
    <property type="component" value="Unassembled WGS sequence"/>
</dbReference>
<dbReference type="CDD" id="cd00063">
    <property type="entry name" value="FN3"/>
    <property type="match status" value="1"/>
</dbReference>
<dbReference type="PROSITE" id="PS50853">
    <property type="entry name" value="FN3"/>
    <property type="match status" value="1"/>
</dbReference>
<dbReference type="SMART" id="SM00060">
    <property type="entry name" value="FN3"/>
    <property type="match status" value="1"/>
</dbReference>
<keyword evidence="1" id="KW-0677">Repeat</keyword>
<dbReference type="AlphaFoldDB" id="A0A4W5QBK1"/>
<dbReference type="InterPro" id="IPR003961">
    <property type="entry name" value="FN3_dom"/>
</dbReference>
<dbReference type="SUPFAM" id="SSF49265">
    <property type="entry name" value="Fibronectin type III"/>
    <property type="match status" value="1"/>
</dbReference>
<dbReference type="PANTHER" id="PTHR46708:SF2">
    <property type="entry name" value="FIBRONECTIN TYPE-III DOMAIN-CONTAINING PROTEIN"/>
    <property type="match status" value="1"/>
</dbReference>
<dbReference type="PANTHER" id="PTHR46708">
    <property type="entry name" value="TENASCIN"/>
    <property type="match status" value="1"/>
</dbReference>
<dbReference type="InterPro" id="IPR050991">
    <property type="entry name" value="ECM_Regulatory_Proteins"/>
</dbReference>
<organism evidence="3 4">
    <name type="scientific">Hucho hucho</name>
    <name type="common">huchen</name>
    <dbReference type="NCBI Taxonomy" id="62062"/>
    <lineage>
        <taxon>Eukaryota</taxon>
        <taxon>Metazoa</taxon>
        <taxon>Chordata</taxon>
        <taxon>Craniata</taxon>
        <taxon>Vertebrata</taxon>
        <taxon>Euteleostomi</taxon>
        <taxon>Actinopterygii</taxon>
        <taxon>Neopterygii</taxon>
        <taxon>Teleostei</taxon>
        <taxon>Protacanthopterygii</taxon>
        <taxon>Salmoniformes</taxon>
        <taxon>Salmonidae</taxon>
        <taxon>Salmoninae</taxon>
        <taxon>Hucho</taxon>
    </lineage>
</organism>
<proteinExistence type="predicted"/>
<evidence type="ECO:0000313" key="4">
    <source>
        <dbReference type="Proteomes" id="UP000314982"/>
    </source>
</evidence>
<reference evidence="4" key="1">
    <citation type="submission" date="2018-06" db="EMBL/GenBank/DDBJ databases">
        <title>Genome assembly of Danube salmon.</title>
        <authorList>
            <person name="Macqueen D.J."/>
            <person name="Gundappa M.K."/>
        </authorList>
    </citation>
    <scope>NUCLEOTIDE SEQUENCE [LARGE SCALE GENOMIC DNA]</scope>
</reference>
<sequence>SYQIFFPVPLGGVTNLQVTNPTHTTLTASWDAADGNVQGYKVIYTPVAGGLEIIEQVSESTTTTVLKSLSPNTQYTVTVLPVYPEGDGQTQAKDGTTSE</sequence>
<dbReference type="GeneTree" id="ENSGT00940000154923"/>